<accession>A0A7L5E6A9</accession>
<keyword evidence="2" id="KW-1185">Reference proteome</keyword>
<dbReference type="KEGG" id="mrob:HH214_21430"/>
<dbReference type="Proteomes" id="UP000503278">
    <property type="component" value="Plasmid unnamed1"/>
</dbReference>
<protein>
    <submittedName>
        <fullName evidence="1">Uncharacterized protein</fullName>
    </submittedName>
</protein>
<keyword evidence="1" id="KW-0614">Plasmid</keyword>
<evidence type="ECO:0000313" key="1">
    <source>
        <dbReference type="EMBL" id="QJD98521.1"/>
    </source>
</evidence>
<evidence type="ECO:0000313" key="2">
    <source>
        <dbReference type="Proteomes" id="UP000503278"/>
    </source>
</evidence>
<sequence>MDKQLKYLLEEKYGLEWEVIRFLKRWVHDYHTITAEDFLKLFTVRQMLKWPMMGLVTVTKLAEALEKEGLYLRF</sequence>
<proteinExistence type="predicted"/>
<reference evidence="1 2" key="1">
    <citation type="submission" date="2020-04" db="EMBL/GenBank/DDBJ databases">
        <title>Genome sequencing of novel species.</title>
        <authorList>
            <person name="Heo J."/>
            <person name="Kim S.-J."/>
            <person name="Kim J.-S."/>
            <person name="Hong S.-B."/>
            <person name="Kwon S.-W."/>
        </authorList>
    </citation>
    <scope>NUCLEOTIDE SEQUENCE [LARGE SCALE GENOMIC DNA]</scope>
    <source>
        <strain evidence="1 2">F39-2</strain>
        <plasmid evidence="1 2">unnamed1</plasmid>
    </source>
</reference>
<dbReference type="RefSeq" id="WP_169611259.1">
    <property type="nucleotide sequence ID" value="NZ_CP051683.1"/>
</dbReference>
<geneLocation type="plasmid" evidence="1 2">
    <name>unnamed1</name>
</geneLocation>
<dbReference type="EMBL" id="CP051683">
    <property type="protein sequence ID" value="QJD98521.1"/>
    <property type="molecule type" value="Genomic_DNA"/>
</dbReference>
<name>A0A7L5E6A9_9SPHI</name>
<dbReference type="AlphaFoldDB" id="A0A7L5E6A9"/>
<gene>
    <name evidence="1" type="ORF">HH214_21430</name>
</gene>
<organism evidence="1 2">
    <name type="scientific">Mucilaginibacter robiniae</name>
    <dbReference type="NCBI Taxonomy" id="2728022"/>
    <lineage>
        <taxon>Bacteria</taxon>
        <taxon>Pseudomonadati</taxon>
        <taxon>Bacteroidota</taxon>
        <taxon>Sphingobacteriia</taxon>
        <taxon>Sphingobacteriales</taxon>
        <taxon>Sphingobacteriaceae</taxon>
        <taxon>Mucilaginibacter</taxon>
    </lineage>
</organism>